<dbReference type="InterPro" id="IPR002052">
    <property type="entry name" value="DNA_methylase_N6_adenine_CS"/>
</dbReference>
<keyword evidence="4" id="KW-0949">S-adenosyl-L-methionine</keyword>
<evidence type="ECO:0000259" key="8">
    <source>
        <dbReference type="Pfam" id="PF07669"/>
    </source>
</evidence>
<dbReference type="InterPro" id="IPR011639">
    <property type="entry name" value="MethylTrfase_TaqI-like_dom"/>
</dbReference>
<gene>
    <name evidence="9" type="ORF">LI194_07855</name>
</gene>
<dbReference type="PANTHER" id="PTHR33841:SF6">
    <property type="entry name" value="TYPE II METHYLTRANSFERASE M.HINDII"/>
    <property type="match status" value="1"/>
</dbReference>
<evidence type="ECO:0000256" key="4">
    <source>
        <dbReference type="ARBA" id="ARBA00022691"/>
    </source>
</evidence>
<proteinExistence type="predicted"/>
<evidence type="ECO:0000256" key="3">
    <source>
        <dbReference type="ARBA" id="ARBA00022679"/>
    </source>
</evidence>
<dbReference type="EMBL" id="JAJCNI010000007">
    <property type="protein sequence ID" value="MCB6517706.1"/>
    <property type="molecule type" value="Genomic_DNA"/>
</dbReference>
<evidence type="ECO:0000256" key="2">
    <source>
        <dbReference type="ARBA" id="ARBA00022603"/>
    </source>
</evidence>
<accession>A0AAP2Q6I4</accession>
<protein>
    <recommendedName>
        <fullName evidence="1">site-specific DNA-methyltransferase (adenine-specific)</fullName>
        <ecNumber evidence="1">2.1.1.72</ecNumber>
    </recommendedName>
</protein>
<dbReference type="EC" id="2.1.1.72" evidence="1"/>
<dbReference type="PROSITE" id="PS00092">
    <property type="entry name" value="N6_MTASE"/>
    <property type="match status" value="1"/>
</dbReference>
<evidence type="ECO:0000256" key="1">
    <source>
        <dbReference type="ARBA" id="ARBA00011900"/>
    </source>
</evidence>
<evidence type="ECO:0000313" key="10">
    <source>
        <dbReference type="Proteomes" id="UP001198806"/>
    </source>
</evidence>
<evidence type="ECO:0000256" key="7">
    <source>
        <dbReference type="ARBA" id="ARBA00047942"/>
    </source>
</evidence>
<feature type="domain" description="Type II methyltransferase M.TaqI-like" evidence="8">
    <location>
        <begin position="363"/>
        <end position="528"/>
    </location>
</feature>
<keyword evidence="2 9" id="KW-0489">Methyltransferase</keyword>
<dbReference type="InterPro" id="IPR050953">
    <property type="entry name" value="N4_N6_ade-DNA_methylase"/>
</dbReference>
<dbReference type="InterPro" id="IPR029063">
    <property type="entry name" value="SAM-dependent_MTases_sf"/>
</dbReference>
<dbReference type="GO" id="GO:0009307">
    <property type="term" value="P:DNA restriction-modification system"/>
    <property type="evidence" value="ECO:0007669"/>
    <property type="project" value="UniProtKB-KW"/>
</dbReference>
<dbReference type="AlphaFoldDB" id="A0AAP2Q6I4"/>
<dbReference type="PRINTS" id="PR00507">
    <property type="entry name" value="N12N6MTFRASE"/>
</dbReference>
<evidence type="ECO:0000313" key="9">
    <source>
        <dbReference type="EMBL" id="MCB6517706.1"/>
    </source>
</evidence>
<comment type="caution">
    <text evidence="9">The sequence shown here is derived from an EMBL/GenBank/DDBJ whole genome shotgun (WGS) entry which is preliminary data.</text>
</comment>
<keyword evidence="5" id="KW-0680">Restriction system</keyword>
<dbReference type="GO" id="GO:0003677">
    <property type="term" value="F:DNA binding"/>
    <property type="evidence" value="ECO:0007669"/>
    <property type="project" value="UniProtKB-KW"/>
</dbReference>
<sequence>MQAKIVSANYFYCFNSIIENQPIPYIYVYDQRSSYKEQEIDLVKINKQLWTLGEIALALIVYDDGFKIIDTRNPIKSVSEPSFLDGISQAIKRIDSTLKNRIFEGQILEESPANYISVSPYQKLLDHIEKRILKKSKKINCKPELLKKLLVKFILIKYLEEQTDNNGNSVFEDCFFDKFITKDRNNNTIFNNYTFCDVLRGNNIIGLLSFLNSKFNGGIFKISEQEERELQAADFSIVADALDGNKDIDGQMSIWRYYDFNLLPIEFISRLYERFVTSVTGKQKSTGAYYTPPHLARLLIDELLPFNKSINFENFKILDPSCGSGIFLVLAYKRLITLWMLKKHKQLIEGEEAINDIKKILLNCIYGVDINEDALSITATSLQIELCSHIRPKEIWDKLTFDNLEEHGNLTNLGFFKWYKSVSFKFDVIAGNPPFNISKEEQENNIRIEKDDDFSKEKYKDYRGKLQAFPYNNPALIFLYRCLTELLKNDDSTLFMVMPSSSFLYMPSSAEYRKSLVYFWNIERIYDFTPLINHLWGKKKVATIAVKISNKYFNSSKPIEHIIVRNSSANEKGAIRFQIDKYDRFYVPIDFVYTKDYIWKINLLGGGYLRIYFEKYQNGFMHIEDFIKSNKWKKSNGSREDNSSDKQIDMYEKKILDSDLFISDKITRNMIFVEKEHIFRRPIPDEVLNAPNILIRLNINHQIPISYNTQYNVHFRPGVLGLKGDNNLLMQKFVSAFVANRNLYMLLIKASSPKIFIQQSNSYTIDGNDILSLPINIDNEGYPIPFKQMDGIEKSVIEDTLLLSDNLNNSSSVIFNKINPNLLSNYCDAFCEILNLTYEDGEYKFRAIRQIINDDYVWTTFEHTNNKKEIESILTNSNKIEFDKIFYDEIFNNALTINRIIVYYGKNNQISLIKPNKTKYWMQTIAYRDAENAKSDMFKNGY</sequence>
<organism evidence="9 10">
    <name type="scientific">Parabacteroides distasonis</name>
    <dbReference type="NCBI Taxonomy" id="823"/>
    <lineage>
        <taxon>Bacteria</taxon>
        <taxon>Pseudomonadati</taxon>
        <taxon>Bacteroidota</taxon>
        <taxon>Bacteroidia</taxon>
        <taxon>Bacteroidales</taxon>
        <taxon>Tannerellaceae</taxon>
        <taxon>Parabacteroides</taxon>
    </lineage>
</organism>
<dbReference type="GO" id="GO:0009007">
    <property type="term" value="F:site-specific DNA-methyltransferase (adenine-specific) activity"/>
    <property type="evidence" value="ECO:0007669"/>
    <property type="project" value="UniProtKB-EC"/>
</dbReference>
<dbReference type="Proteomes" id="UP001198806">
    <property type="component" value="Unassembled WGS sequence"/>
</dbReference>
<comment type="catalytic activity">
    <reaction evidence="7">
        <text>a 2'-deoxyadenosine in DNA + S-adenosyl-L-methionine = an N(6)-methyl-2'-deoxyadenosine in DNA + S-adenosyl-L-homocysteine + H(+)</text>
        <dbReference type="Rhea" id="RHEA:15197"/>
        <dbReference type="Rhea" id="RHEA-COMP:12418"/>
        <dbReference type="Rhea" id="RHEA-COMP:12419"/>
        <dbReference type="ChEBI" id="CHEBI:15378"/>
        <dbReference type="ChEBI" id="CHEBI:57856"/>
        <dbReference type="ChEBI" id="CHEBI:59789"/>
        <dbReference type="ChEBI" id="CHEBI:90615"/>
        <dbReference type="ChEBI" id="CHEBI:90616"/>
        <dbReference type="EC" id="2.1.1.72"/>
    </reaction>
</comment>
<dbReference type="GO" id="GO:0032259">
    <property type="term" value="P:methylation"/>
    <property type="evidence" value="ECO:0007669"/>
    <property type="project" value="UniProtKB-KW"/>
</dbReference>
<name>A0AAP2Q6I4_PARDI</name>
<dbReference type="RefSeq" id="WP_192922572.1">
    <property type="nucleotide sequence ID" value="NZ_JADMVU010000008.1"/>
</dbReference>
<dbReference type="Pfam" id="PF07669">
    <property type="entry name" value="Eco57I"/>
    <property type="match status" value="1"/>
</dbReference>
<keyword evidence="6" id="KW-0238">DNA-binding</keyword>
<evidence type="ECO:0000256" key="5">
    <source>
        <dbReference type="ARBA" id="ARBA00022747"/>
    </source>
</evidence>
<keyword evidence="3" id="KW-0808">Transferase</keyword>
<reference evidence="9" key="1">
    <citation type="submission" date="2021-10" db="EMBL/GenBank/DDBJ databases">
        <title>Collection of gut derived symbiotic bacterial strains cultured from healthy donors.</title>
        <authorList>
            <person name="Lin H."/>
            <person name="Littmann E."/>
            <person name="Kohout C."/>
            <person name="Pamer E.G."/>
        </authorList>
    </citation>
    <scope>NUCLEOTIDE SEQUENCE</scope>
    <source>
        <strain evidence="9">DFI.2.94</strain>
    </source>
</reference>
<dbReference type="Gene3D" id="3.40.50.150">
    <property type="entry name" value="Vaccinia Virus protein VP39"/>
    <property type="match status" value="1"/>
</dbReference>
<dbReference type="PANTHER" id="PTHR33841">
    <property type="entry name" value="DNA METHYLTRANSFERASE YEEA-RELATED"/>
    <property type="match status" value="1"/>
</dbReference>
<evidence type="ECO:0000256" key="6">
    <source>
        <dbReference type="ARBA" id="ARBA00023125"/>
    </source>
</evidence>
<dbReference type="SUPFAM" id="SSF53335">
    <property type="entry name" value="S-adenosyl-L-methionine-dependent methyltransferases"/>
    <property type="match status" value="1"/>
</dbReference>